<proteinExistence type="predicted"/>
<organism evidence="3 4">
    <name type="scientific">Thalassoglobus neptunius</name>
    <dbReference type="NCBI Taxonomy" id="1938619"/>
    <lineage>
        <taxon>Bacteria</taxon>
        <taxon>Pseudomonadati</taxon>
        <taxon>Planctomycetota</taxon>
        <taxon>Planctomycetia</taxon>
        <taxon>Planctomycetales</taxon>
        <taxon>Planctomycetaceae</taxon>
        <taxon>Thalassoglobus</taxon>
    </lineage>
</organism>
<feature type="domain" description="Neutral/alkaline non-lysosomal ceramidase N-terminal" evidence="2">
    <location>
        <begin position="40"/>
        <end position="254"/>
    </location>
</feature>
<comment type="caution">
    <text evidence="3">The sequence shown here is derived from an EMBL/GenBank/DDBJ whole genome shotgun (WGS) entry which is preliminary data.</text>
</comment>
<dbReference type="RefSeq" id="WP_197440734.1">
    <property type="nucleotide sequence ID" value="NZ_SIHI01000001.1"/>
</dbReference>
<accession>A0A5C5X3L0</accession>
<evidence type="ECO:0000256" key="1">
    <source>
        <dbReference type="SAM" id="SignalP"/>
    </source>
</evidence>
<protein>
    <submittedName>
        <fullName evidence="3">Neutral ceramidase</fullName>
        <ecNumber evidence="3">3.5.1.23</ecNumber>
    </submittedName>
</protein>
<name>A0A5C5X3L0_9PLAN</name>
<evidence type="ECO:0000313" key="4">
    <source>
        <dbReference type="Proteomes" id="UP000317243"/>
    </source>
</evidence>
<evidence type="ECO:0000259" key="2">
    <source>
        <dbReference type="Pfam" id="PF04734"/>
    </source>
</evidence>
<reference evidence="3 4" key="1">
    <citation type="submission" date="2019-02" db="EMBL/GenBank/DDBJ databases">
        <title>Deep-cultivation of Planctomycetes and their phenomic and genomic characterization uncovers novel biology.</title>
        <authorList>
            <person name="Wiegand S."/>
            <person name="Jogler M."/>
            <person name="Boedeker C."/>
            <person name="Pinto D."/>
            <person name="Vollmers J."/>
            <person name="Rivas-Marin E."/>
            <person name="Kohn T."/>
            <person name="Peeters S.H."/>
            <person name="Heuer A."/>
            <person name="Rast P."/>
            <person name="Oberbeckmann S."/>
            <person name="Bunk B."/>
            <person name="Jeske O."/>
            <person name="Meyerdierks A."/>
            <person name="Storesund J.E."/>
            <person name="Kallscheuer N."/>
            <person name="Luecker S."/>
            <person name="Lage O.M."/>
            <person name="Pohl T."/>
            <person name="Merkel B.J."/>
            <person name="Hornburger P."/>
            <person name="Mueller R.-W."/>
            <person name="Bruemmer F."/>
            <person name="Labrenz M."/>
            <person name="Spormann A.M."/>
            <person name="Op Den Camp H."/>
            <person name="Overmann J."/>
            <person name="Amann R."/>
            <person name="Jetten M.S.M."/>
            <person name="Mascher T."/>
            <person name="Medema M.H."/>
            <person name="Devos D.P."/>
            <person name="Kaster A.-K."/>
            <person name="Ovreas L."/>
            <person name="Rohde M."/>
            <person name="Galperin M.Y."/>
            <person name="Jogler C."/>
        </authorList>
    </citation>
    <scope>NUCLEOTIDE SEQUENCE [LARGE SCALE GENOMIC DNA]</scope>
    <source>
        <strain evidence="3 4">KOR42</strain>
    </source>
</reference>
<keyword evidence="4" id="KW-1185">Reference proteome</keyword>
<keyword evidence="1" id="KW-0732">Signal</keyword>
<dbReference type="InterPro" id="IPR031329">
    <property type="entry name" value="NEUT/ALK_ceramidase_N"/>
</dbReference>
<gene>
    <name evidence="3" type="ORF">KOR42_01200</name>
</gene>
<sequence length="462" mass="51149" precursor="true">MSRNKISPTFLVFAITFLPSLVAANDELWNCGTATVCITPQQPMTMAGYASRGEKHATDTLNDLWAKTLILEDASNRRAVLVTLDLLGIDRKLSQRICKSIMEKHGLDRSQIAICSSHTHSGPVVAGTLRPMHALHFNESNLNLTLEYSEFLKQSIEDCVDQAFETLAPSSLSWGSGSATFATNRRNNTEKNIPKLRASGKLAGPYDHDVPVLMVRQDGKMKAIVFGYACHCTVLSGFEWSGDYAGFAQSELEDLYPGCVAMFWAGCGGDQNPLPRRKVELARRYGSHLAHAVSQVIEGSTHDLSPELQTSYREVDIAFGTLPTRDELQAQSASQNRYEAARARSLIEQIDSGQELSPTYPYPIQFWNLGDEINWFFLGGEVVVDYALSIKSNHGETNADLTDVWCTAYANDVMAYIPSRRVLLEGGYEGGGAMIYYGLPTIWDETVESTILDTVHQLINER</sequence>
<dbReference type="AlphaFoldDB" id="A0A5C5X3L0"/>
<feature type="signal peptide" evidence="1">
    <location>
        <begin position="1"/>
        <end position="23"/>
    </location>
</feature>
<evidence type="ECO:0000313" key="3">
    <source>
        <dbReference type="EMBL" id="TWT56765.1"/>
    </source>
</evidence>
<keyword evidence="3" id="KW-0378">Hydrolase</keyword>
<dbReference type="EMBL" id="SIHI01000001">
    <property type="protein sequence ID" value="TWT56765.1"/>
    <property type="molecule type" value="Genomic_DNA"/>
</dbReference>
<dbReference type="Proteomes" id="UP000317243">
    <property type="component" value="Unassembled WGS sequence"/>
</dbReference>
<feature type="chain" id="PRO_5023035857" evidence="1">
    <location>
        <begin position="24"/>
        <end position="462"/>
    </location>
</feature>
<dbReference type="GO" id="GO:0017040">
    <property type="term" value="F:N-acylsphingosine amidohydrolase activity"/>
    <property type="evidence" value="ECO:0007669"/>
    <property type="project" value="UniProtKB-EC"/>
</dbReference>
<dbReference type="Pfam" id="PF04734">
    <property type="entry name" value="Ceramidase_alk"/>
    <property type="match status" value="1"/>
</dbReference>
<dbReference type="EC" id="3.5.1.23" evidence="3"/>